<comment type="function">
    <text evidence="5">Involved in the maturation of [NiFe] hydrogenases. Required for nickel insertion into the metal center of the hydrogenase.</text>
</comment>
<evidence type="ECO:0000256" key="4">
    <source>
        <dbReference type="ARBA" id="ARBA00022833"/>
    </source>
</evidence>
<dbReference type="Gene3D" id="3.30.2320.80">
    <property type="match status" value="1"/>
</dbReference>
<proteinExistence type="inferred from homology"/>
<organism evidence="6 7">
    <name type="scientific">Saccharopolyspora cebuensis</name>
    <dbReference type="NCBI Taxonomy" id="418759"/>
    <lineage>
        <taxon>Bacteria</taxon>
        <taxon>Bacillati</taxon>
        <taxon>Actinomycetota</taxon>
        <taxon>Actinomycetes</taxon>
        <taxon>Pseudonocardiales</taxon>
        <taxon>Pseudonocardiaceae</taxon>
        <taxon>Saccharopolyspora</taxon>
    </lineage>
</organism>
<accession>A0ABV4CL45</accession>
<dbReference type="Proteomes" id="UP001564626">
    <property type="component" value="Unassembled WGS sequence"/>
</dbReference>
<dbReference type="PROSITE" id="PS01249">
    <property type="entry name" value="HYPA"/>
    <property type="match status" value="1"/>
</dbReference>
<evidence type="ECO:0000256" key="1">
    <source>
        <dbReference type="ARBA" id="ARBA00010748"/>
    </source>
</evidence>
<keyword evidence="2 5" id="KW-0533">Nickel</keyword>
<comment type="caution">
    <text evidence="6">The sequence shown here is derived from an EMBL/GenBank/DDBJ whole genome shotgun (WGS) entry which is preliminary data.</text>
</comment>
<keyword evidence="3 5" id="KW-0479">Metal-binding</keyword>
<keyword evidence="7" id="KW-1185">Reference proteome</keyword>
<feature type="binding site" evidence="5">
    <location>
        <position position="73"/>
    </location>
    <ligand>
        <name>Zn(2+)</name>
        <dbReference type="ChEBI" id="CHEBI:29105"/>
    </ligand>
</feature>
<reference evidence="6 7" key="1">
    <citation type="submission" date="2024-08" db="EMBL/GenBank/DDBJ databases">
        <title>Genome mining of Saccharopolyspora cebuensis PGLac3 from Nigerian medicinal plant.</title>
        <authorList>
            <person name="Ezeobiora C.E."/>
            <person name="Igbokwe N.H."/>
            <person name="Amin D.H."/>
            <person name="Mendie U.E."/>
        </authorList>
    </citation>
    <scope>NUCLEOTIDE SEQUENCE [LARGE SCALE GENOMIC DNA]</scope>
    <source>
        <strain evidence="6 7">PGLac3</strain>
    </source>
</reference>
<feature type="binding site" evidence="5">
    <location>
        <position position="70"/>
    </location>
    <ligand>
        <name>Zn(2+)</name>
        <dbReference type="ChEBI" id="CHEBI:29105"/>
    </ligand>
</feature>
<dbReference type="HAMAP" id="MF_00213">
    <property type="entry name" value="HypA_HybF"/>
    <property type="match status" value="1"/>
</dbReference>
<dbReference type="PANTHER" id="PTHR34535">
    <property type="entry name" value="HYDROGENASE MATURATION FACTOR HYPA"/>
    <property type="match status" value="1"/>
</dbReference>
<feature type="binding site" evidence="5">
    <location>
        <position position="2"/>
    </location>
    <ligand>
        <name>Ni(2+)</name>
        <dbReference type="ChEBI" id="CHEBI:49786"/>
    </ligand>
</feature>
<evidence type="ECO:0000256" key="5">
    <source>
        <dbReference type="HAMAP-Rule" id="MF_00213"/>
    </source>
</evidence>
<sequence length="110" mass="11510">MHELAITQNIVDTIVERTDSAEILAVHMRIGKVAGVVPDAVRFCFDLVAQGSPVAGARLEIDEPPGRARCRTCGDEFAVEDLALLCSCGSTEVAVIGGDELSVTAVEVAA</sequence>
<dbReference type="PANTHER" id="PTHR34535:SF3">
    <property type="entry name" value="HYDROGENASE MATURATION FACTOR HYPA"/>
    <property type="match status" value="1"/>
</dbReference>
<dbReference type="EMBL" id="JBGEHV010000037">
    <property type="protein sequence ID" value="MEY8041459.1"/>
    <property type="molecule type" value="Genomic_DNA"/>
</dbReference>
<keyword evidence="4 5" id="KW-0862">Zinc</keyword>
<evidence type="ECO:0000313" key="7">
    <source>
        <dbReference type="Proteomes" id="UP001564626"/>
    </source>
</evidence>
<evidence type="ECO:0000256" key="3">
    <source>
        <dbReference type="ARBA" id="ARBA00022723"/>
    </source>
</evidence>
<feature type="binding site" evidence="5">
    <location>
        <position position="88"/>
    </location>
    <ligand>
        <name>Zn(2+)</name>
        <dbReference type="ChEBI" id="CHEBI:29105"/>
    </ligand>
</feature>
<dbReference type="RefSeq" id="WP_345357090.1">
    <property type="nucleotide sequence ID" value="NZ_BAABII010000003.1"/>
</dbReference>
<feature type="binding site" evidence="5">
    <location>
        <position position="86"/>
    </location>
    <ligand>
        <name>Zn(2+)</name>
        <dbReference type="ChEBI" id="CHEBI:29105"/>
    </ligand>
</feature>
<dbReference type="InterPro" id="IPR020538">
    <property type="entry name" value="Hydgase_Ni_incorp_HypA/HybF_CS"/>
</dbReference>
<protein>
    <recommendedName>
        <fullName evidence="5">Hydrogenase maturation factor HypA</fullName>
    </recommendedName>
</protein>
<dbReference type="PIRSF" id="PIRSF004761">
    <property type="entry name" value="Hydrgn_mat_HypA"/>
    <property type="match status" value="1"/>
</dbReference>
<gene>
    <name evidence="5" type="primary">hypA</name>
    <name evidence="6" type="ORF">AB8O55_18805</name>
</gene>
<dbReference type="Pfam" id="PF01155">
    <property type="entry name" value="HypA"/>
    <property type="match status" value="1"/>
</dbReference>
<comment type="similarity">
    <text evidence="1 5">Belongs to the HypA/HybF family.</text>
</comment>
<evidence type="ECO:0000313" key="6">
    <source>
        <dbReference type="EMBL" id="MEY8041459.1"/>
    </source>
</evidence>
<dbReference type="InterPro" id="IPR000688">
    <property type="entry name" value="HypA/HybF"/>
</dbReference>
<name>A0ABV4CL45_9PSEU</name>
<evidence type="ECO:0000256" key="2">
    <source>
        <dbReference type="ARBA" id="ARBA00022596"/>
    </source>
</evidence>